<dbReference type="Proteomes" id="UP001501565">
    <property type="component" value="Unassembled WGS sequence"/>
</dbReference>
<reference evidence="2" key="1">
    <citation type="journal article" date="2019" name="Int. J. Syst. Evol. Microbiol.">
        <title>The Global Catalogue of Microorganisms (GCM) 10K type strain sequencing project: providing services to taxonomists for standard genome sequencing and annotation.</title>
        <authorList>
            <consortium name="The Broad Institute Genomics Platform"/>
            <consortium name="The Broad Institute Genome Sequencing Center for Infectious Disease"/>
            <person name="Wu L."/>
            <person name="Ma J."/>
        </authorList>
    </citation>
    <scope>NUCLEOTIDE SEQUENCE [LARGE SCALE GENOMIC DNA]</scope>
    <source>
        <strain evidence="2">JCM 17551</strain>
    </source>
</reference>
<organism evidence="1 2">
    <name type="scientific">Litoribacillus peritrichatus</name>
    <dbReference type="NCBI Taxonomy" id="718191"/>
    <lineage>
        <taxon>Bacteria</taxon>
        <taxon>Pseudomonadati</taxon>
        <taxon>Pseudomonadota</taxon>
        <taxon>Gammaproteobacteria</taxon>
        <taxon>Oceanospirillales</taxon>
        <taxon>Oceanospirillaceae</taxon>
        <taxon>Litoribacillus</taxon>
    </lineage>
</organism>
<dbReference type="RefSeq" id="WP_344800280.1">
    <property type="nucleotide sequence ID" value="NZ_BAABBN010000015.1"/>
</dbReference>
<sequence>MPIEILDKALEEASEAAAWYEKECKGLGYDFYNAIEAAFDIIESKAIPLSPIPYKTNRIDIKRLPLKRFPFDIVVLERSQKTIIIAIAHQSRKPGYWKKRITP</sequence>
<proteinExistence type="predicted"/>
<comment type="caution">
    <text evidence="1">The sequence shown here is derived from an EMBL/GenBank/DDBJ whole genome shotgun (WGS) entry which is preliminary data.</text>
</comment>
<gene>
    <name evidence="1" type="ORF">GCM10022277_38640</name>
</gene>
<evidence type="ECO:0000313" key="2">
    <source>
        <dbReference type="Proteomes" id="UP001501565"/>
    </source>
</evidence>
<protein>
    <recommendedName>
        <fullName evidence="3">Type II toxin-antitoxin system RelE/ParE family toxin</fullName>
    </recommendedName>
</protein>
<keyword evidence="2" id="KW-1185">Reference proteome</keyword>
<evidence type="ECO:0000313" key="1">
    <source>
        <dbReference type="EMBL" id="GAA3938810.1"/>
    </source>
</evidence>
<dbReference type="EMBL" id="BAABBN010000015">
    <property type="protein sequence ID" value="GAA3938810.1"/>
    <property type="molecule type" value="Genomic_DNA"/>
</dbReference>
<accession>A0ABP7NAA9</accession>
<evidence type="ECO:0008006" key="3">
    <source>
        <dbReference type="Google" id="ProtNLM"/>
    </source>
</evidence>
<name>A0ABP7NAA9_9GAMM</name>